<name>A0ABV4XXY7_9CYAN</name>
<accession>A0ABV4XXY7</accession>
<comment type="caution">
    <text evidence="1">The sequence shown here is derived from an EMBL/GenBank/DDBJ whole genome shotgun (WGS) entry which is preliminary data.</text>
</comment>
<reference evidence="1 2" key="1">
    <citation type="submission" date="2024-09" db="EMBL/GenBank/DDBJ databases">
        <title>Floridaenema gen nov. (Aerosakkonemataceae, Aerosakkonematales ord. nov., Cyanobacteria) from benthic tropical and subtropical fresh waters, with the description of four new species.</title>
        <authorList>
            <person name="Moretto J.A."/>
            <person name="Berthold D.E."/>
            <person name="Lefler F.W."/>
            <person name="Huang I.-S."/>
            <person name="Laughinghouse H. IV."/>
        </authorList>
    </citation>
    <scope>NUCLEOTIDE SEQUENCE [LARGE SCALE GENOMIC DNA]</scope>
    <source>
        <strain evidence="1 2">BLCC-F50</strain>
    </source>
</reference>
<dbReference type="RefSeq" id="WP_413265394.1">
    <property type="nucleotide sequence ID" value="NZ_JBHFNR010000168.1"/>
</dbReference>
<dbReference type="EMBL" id="JBHFNR010000168">
    <property type="protein sequence ID" value="MFB2895759.1"/>
    <property type="molecule type" value="Genomic_DNA"/>
</dbReference>
<keyword evidence="2" id="KW-1185">Reference proteome</keyword>
<gene>
    <name evidence="1" type="ORF">ACE1CI_22865</name>
</gene>
<proteinExistence type="predicted"/>
<organism evidence="1 2">
    <name type="scientific">Floridaenema flaviceps BLCC-F50</name>
    <dbReference type="NCBI Taxonomy" id="3153642"/>
    <lineage>
        <taxon>Bacteria</taxon>
        <taxon>Bacillati</taxon>
        <taxon>Cyanobacteriota</taxon>
        <taxon>Cyanophyceae</taxon>
        <taxon>Oscillatoriophycideae</taxon>
        <taxon>Aerosakkonematales</taxon>
        <taxon>Aerosakkonemataceae</taxon>
        <taxon>Floridanema</taxon>
        <taxon>Floridanema flaviceps</taxon>
    </lineage>
</organism>
<evidence type="ECO:0000313" key="2">
    <source>
        <dbReference type="Proteomes" id="UP001576784"/>
    </source>
</evidence>
<sequence>MKIQFKTLHLPELSEQQPTKLAKIVNQLNESSNYSELHKLADILAIANKQAGTRSKILTLNIII</sequence>
<dbReference type="Proteomes" id="UP001576784">
    <property type="component" value="Unassembled WGS sequence"/>
</dbReference>
<evidence type="ECO:0000313" key="1">
    <source>
        <dbReference type="EMBL" id="MFB2895759.1"/>
    </source>
</evidence>
<protein>
    <submittedName>
        <fullName evidence="1">Uncharacterized protein</fullName>
    </submittedName>
</protein>